<reference evidence="6 7" key="1">
    <citation type="journal article" date="2016" name="Nat. Commun.">
        <title>Thousands of microbial genomes shed light on interconnected biogeochemical processes in an aquifer system.</title>
        <authorList>
            <person name="Anantharaman K."/>
            <person name="Brown C.T."/>
            <person name="Hug L.A."/>
            <person name="Sharon I."/>
            <person name="Castelle C.J."/>
            <person name="Probst A.J."/>
            <person name="Thomas B.C."/>
            <person name="Singh A."/>
            <person name="Wilkins M.J."/>
            <person name="Karaoz U."/>
            <person name="Brodie E.L."/>
            <person name="Williams K.H."/>
            <person name="Hubbard S.S."/>
            <person name="Banfield J.F."/>
        </authorList>
    </citation>
    <scope>NUCLEOTIDE SEQUENCE [LARGE SCALE GENOMIC DNA]</scope>
</reference>
<organism evidence="6 7">
    <name type="scientific">Candidatus Adlerbacteria bacterium RIFCSPHIGHO2_12_FULL_53_18</name>
    <dbReference type="NCBI Taxonomy" id="1797242"/>
    <lineage>
        <taxon>Bacteria</taxon>
        <taxon>Candidatus Adleribacteriota</taxon>
    </lineage>
</organism>
<proteinExistence type="inferred from homology"/>
<dbReference type="NCBIfam" id="TIGR01031">
    <property type="entry name" value="rpmF_bact"/>
    <property type="match status" value="1"/>
</dbReference>
<evidence type="ECO:0000256" key="5">
    <source>
        <dbReference type="HAMAP-Rule" id="MF_00340"/>
    </source>
</evidence>
<evidence type="ECO:0000256" key="2">
    <source>
        <dbReference type="ARBA" id="ARBA00022980"/>
    </source>
</evidence>
<gene>
    <name evidence="5" type="primary">rpmF</name>
    <name evidence="6" type="ORF">A3F55_00875</name>
</gene>
<evidence type="ECO:0000256" key="4">
    <source>
        <dbReference type="ARBA" id="ARBA00035178"/>
    </source>
</evidence>
<dbReference type="AlphaFoldDB" id="A0A1F4XS83"/>
<keyword evidence="3 5" id="KW-0687">Ribonucleoprotein</keyword>
<comment type="caution">
    <text evidence="6">The sequence shown here is derived from an EMBL/GenBank/DDBJ whole genome shotgun (WGS) entry which is preliminary data.</text>
</comment>
<dbReference type="GO" id="GO:0006412">
    <property type="term" value="P:translation"/>
    <property type="evidence" value="ECO:0007669"/>
    <property type="project" value="UniProtKB-UniRule"/>
</dbReference>
<dbReference type="PANTHER" id="PTHR35534">
    <property type="entry name" value="50S RIBOSOMAL PROTEIN L32"/>
    <property type="match status" value="1"/>
</dbReference>
<protein>
    <recommendedName>
        <fullName evidence="4 5">Large ribosomal subunit protein bL32</fullName>
    </recommendedName>
</protein>
<dbReference type="Pfam" id="PF01783">
    <property type="entry name" value="Ribosomal_L32p"/>
    <property type="match status" value="1"/>
</dbReference>
<dbReference type="HAMAP" id="MF_00340">
    <property type="entry name" value="Ribosomal_bL32"/>
    <property type="match status" value="1"/>
</dbReference>
<evidence type="ECO:0000256" key="3">
    <source>
        <dbReference type="ARBA" id="ARBA00023274"/>
    </source>
</evidence>
<name>A0A1F4XS83_9BACT</name>
<dbReference type="EMBL" id="MEWW01000013">
    <property type="protein sequence ID" value="OGC84589.1"/>
    <property type="molecule type" value="Genomic_DNA"/>
</dbReference>
<dbReference type="Proteomes" id="UP000178091">
    <property type="component" value="Unassembled WGS sequence"/>
</dbReference>
<keyword evidence="2 5" id="KW-0689">Ribosomal protein</keyword>
<evidence type="ECO:0000313" key="7">
    <source>
        <dbReference type="Proteomes" id="UP000178091"/>
    </source>
</evidence>
<dbReference type="GO" id="GO:0003735">
    <property type="term" value="F:structural constituent of ribosome"/>
    <property type="evidence" value="ECO:0007669"/>
    <property type="project" value="InterPro"/>
</dbReference>
<dbReference type="SUPFAM" id="SSF57829">
    <property type="entry name" value="Zn-binding ribosomal proteins"/>
    <property type="match status" value="1"/>
</dbReference>
<dbReference type="InterPro" id="IPR002677">
    <property type="entry name" value="Ribosomal_bL32"/>
</dbReference>
<evidence type="ECO:0000256" key="1">
    <source>
        <dbReference type="ARBA" id="ARBA00008560"/>
    </source>
</evidence>
<dbReference type="InterPro" id="IPR044957">
    <property type="entry name" value="Ribosomal_bL32_bact"/>
</dbReference>
<dbReference type="PANTHER" id="PTHR35534:SF1">
    <property type="entry name" value="LARGE RIBOSOMAL SUBUNIT PROTEIN BL32"/>
    <property type="match status" value="1"/>
</dbReference>
<evidence type="ECO:0000313" key="6">
    <source>
        <dbReference type="EMBL" id="OGC84589.1"/>
    </source>
</evidence>
<accession>A0A1F4XS83</accession>
<dbReference type="GO" id="GO:0015934">
    <property type="term" value="C:large ribosomal subunit"/>
    <property type="evidence" value="ECO:0007669"/>
    <property type="project" value="InterPro"/>
</dbReference>
<sequence length="79" mass="8650">MVVRMRHNRSQTGQHRAHHALKAQGLQYCECGAPKVSHRACPVCGRYKGRVVLDLAGKAATKAAKLAKKQEGNKSEAQK</sequence>
<dbReference type="InterPro" id="IPR011332">
    <property type="entry name" value="Ribosomal_zn-bd"/>
</dbReference>
<comment type="similarity">
    <text evidence="1 5">Belongs to the bacterial ribosomal protein bL32 family.</text>
</comment>